<dbReference type="PANTHER" id="PTHR43461:SF1">
    <property type="entry name" value="TRANSMEMBRANE PROTEIN 256"/>
    <property type="match status" value="1"/>
</dbReference>
<comment type="similarity">
    <text evidence="2">Belongs to the UPF0382 family.</text>
</comment>
<comment type="caution">
    <text evidence="7">The sequence shown here is derived from an EMBL/GenBank/DDBJ whole genome shotgun (WGS) entry which is preliminary data.</text>
</comment>
<proteinExistence type="inferred from homology"/>
<keyword evidence="8" id="KW-1185">Reference proteome</keyword>
<dbReference type="OrthoDB" id="9802121at2"/>
<feature type="transmembrane region" description="Helical" evidence="6">
    <location>
        <begin position="69"/>
        <end position="92"/>
    </location>
</feature>
<evidence type="ECO:0000313" key="8">
    <source>
        <dbReference type="Proteomes" id="UP000250744"/>
    </source>
</evidence>
<dbReference type="Pfam" id="PF04241">
    <property type="entry name" value="DUF423"/>
    <property type="match status" value="1"/>
</dbReference>
<dbReference type="EMBL" id="QKRX01000022">
    <property type="protein sequence ID" value="RAU16526.1"/>
    <property type="molecule type" value="Genomic_DNA"/>
</dbReference>
<protein>
    <submittedName>
        <fullName evidence="7">DUF423 domain-containing protein</fullName>
    </submittedName>
</protein>
<gene>
    <name evidence="7" type="ORF">DN062_17765</name>
</gene>
<evidence type="ECO:0000256" key="4">
    <source>
        <dbReference type="ARBA" id="ARBA00022989"/>
    </source>
</evidence>
<dbReference type="Proteomes" id="UP000250744">
    <property type="component" value="Unassembled WGS sequence"/>
</dbReference>
<dbReference type="RefSeq" id="WP_112160640.1">
    <property type="nucleotide sequence ID" value="NZ_QKRX01000022.1"/>
</dbReference>
<evidence type="ECO:0000256" key="1">
    <source>
        <dbReference type="ARBA" id="ARBA00004141"/>
    </source>
</evidence>
<dbReference type="GO" id="GO:0005886">
    <property type="term" value="C:plasma membrane"/>
    <property type="evidence" value="ECO:0007669"/>
    <property type="project" value="TreeGrafter"/>
</dbReference>
<reference evidence="7 8" key="1">
    <citation type="submission" date="2018-06" db="EMBL/GenBank/DDBJ databases">
        <title>Nitrincola tibetense sp. nov., isolated from Lake XuguoCo on Tibetan Plateau.</title>
        <authorList>
            <person name="Xing P."/>
        </authorList>
    </citation>
    <scope>NUCLEOTIDE SEQUENCE [LARGE SCALE GENOMIC DNA]</scope>
    <source>
        <strain evidence="8">xg18</strain>
    </source>
</reference>
<evidence type="ECO:0000256" key="6">
    <source>
        <dbReference type="SAM" id="Phobius"/>
    </source>
</evidence>
<keyword evidence="5 6" id="KW-0472">Membrane</keyword>
<organism evidence="7 8">
    <name type="scientific">Nitrincola tibetensis</name>
    <dbReference type="NCBI Taxonomy" id="2219697"/>
    <lineage>
        <taxon>Bacteria</taxon>
        <taxon>Pseudomonadati</taxon>
        <taxon>Pseudomonadota</taxon>
        <taxon>Gammaproteobacteria</taxon>
        <taxon>Oceanospirillales</taxon>
        <taxon>Oceanospirillaceae</taxon>
        <taxon>Nitrincola</taxon>
    </lineage>
</organism>
<keyword evidence="4 6" id="KW-1133">Transmembrane helix</keyword>
<feature type="transmembrane region" description="Helical" evidence="6">
    <location>
        <begin position="44"/>
        <end position="62"/>
    </location>
</feature>
<evidence type="ECO:0000256" key="2">
    <source>
        <dbReference type="ARBA" id="ARBA00009694"/>
    </source>
</evidence>
<evidence type="ECO:0000313" key="7">
    <source>
        <dbReference type="EMBL" id="RAU16526.1"/>
    </source>
</evidence>
<feature type="transmembrane region" description="Helical" evidence="6">
    <location>
        <begin position="98"/>
        <end position="122"/>
    </location>
</feature>
<dbReference type="PANTHER" id="PTHR43461">
    <property type="entry name" value="TRANSMEMBRANE PROTEIN 256"/>
    <property type="match status" value="1"/>
</dbReference>
<dbReference type="InterPro" id="IPR006696">
    <property type="entry name" value="DUF423"/>
</dbReference>
<evidence type="ECO:0000256" key="3">
    <source>
        <dbReference type="ARBA" id="ARBA00022692"/>
    </source>
</evidence>
<sequence>MLTSKLLVLIAAISGLLAVALGAFGAHALKAQLEPSMMSVYQTSVQYHFWHTLALLGVGLYHQARPGRLSAWSGALIIVGMLLFSGSLYLMAILDVRALGMITPVGGVTLMAGWLALALAVWRS</sequence>
<accession>A0A364NHH6</accession>
<evidence type="ECO:0000256" key="5">
    <source>
        <dbReference type="ARBA" id="ARBA00023136"/>
    </source>
</evidence>
<keyword evidence="3 6" id="KW-0812">Transmembrane</keyword>
<dbReference type="AlphaFoldDB" id="A0A364NHH6"/>
<name>A0A364NHH6_9GAMM</name>
<comment type="subcellular location">
    <subcellularLocation>
        <location evidence="1">Membrane</location>
        <topology evidence="1">Multi-pass membrane protein</topology>
    </subcellularLocation>
</comment>